<reference evidence="2 3" key="1">
    <citation type="submission" date="2017-01" db="EMBL/GenBank/DDBJ databases">
        <authorList>
            <person name="Mah S.A."/>
            <person name="Swanson W.J."/>
            <person name="Moy G.W."/>
            <person name="Vacquier V.D."/>
        </authorList>
    </citation>
    <scope>NUCLEOTIDE SEQUENCE [LARGE SCALE GENOMIC DNA]</scope>
    <source>
        <strain evidence="2 3">RU36E</strain>
    </source>
</reference>
<keyword evidence="1" id="KW-0472">Membrane</keyword>
<name>A0A1N6ULS0_AQUAC</name>
<keyword evidence="1" id="KW-1133">Transmembrane helix</keyword>
<evidence type="ECO:0000313" key="2">
    <source>
        <dbReference type="EMBL" id="SIQ66579.1"/>
    </source>
</evidence>
<keyword evidence="1" id="KW-0812">Transmembrane</keyword>
<organism evidence="2 3">
    <name type="scientific">Aquipseudomonas alcaligenes</name>
    <name type="common">Pseudomonas alcaligenes</name>
    <dbReference type="NCBI Taxonomy" id="43263"/>
    <lineage>
        <taxon>Bacteria</taxon>
        <taxon>Pseudomonadati</taxon>
        <taxon>Pseudomonadota</taxon>
        <taxon>Gammaproteobacteria</taxon>
        <taxon>Pseudomonadales</taxon>
        <taxon>Pseudomonadaceae</taxon>
        <taxon>Aquipseudomonas</taxon>
    </lineage>
</organism>
<dbReference type="RefSeq" id="WP_076427479.1">
    <property type="nucleotide sequence ID" value="NZ_FTMP01000006.1"/>
</dbReference>
<dbReference type="AlphaFoldDB" id="A0A1N6ULS0"/>
<gene>
    <name evidence="2" type="ORF">SAMN05878282_106200</name>
</gene>
<dbReference type="Proteomes" id="UP000185841">
    <property type="component" value="Unassembled WGS sequence"/>
</dbReference>
<sequence>MLFLLGFLLLAVFCLSVLIRAFLLFPLRALRHGWTPALRRYGLSLLLCVALLLWELGALYGFSWQQLGRADRGQMVDAAVAFAYPEAYADLDELRNDYAHFRPEVGYWDSWDYQDSVEVGDKLLGRTEYQIRLPDLVVVADIHGQPLYHFPLDEEQQVIPDRPILGLIGDIQDLREAAPVNETLGLRWSNSQYGEAEIHDNCFSAISPLSREQHLELTSSGAEPLRMGRPLGYYRVQVQLSQRDGMPSNSASRQRISYAEFLQERQACRARAAMPVSVPRE</sequence>
<evidence type="ECO:0000313" key="3">
    <source>
        <dbReference type="Proteomes" id="UP000185841"/>
    </source>
</evidence>
<evidence type="ECO:0000256" key="1">
    <source>
        <dbReference type="SAM" id="Phobius"/>
    </source>
</evidence>
<accession>A0A1N6ULS0</accession>
<dbReference type="EMBL" id="FTMP01000006">
    <property type="protein sequence ID" value="SIQ66579.1"/>
    <property type="molecule type" value="Genomic_DNA"/>
</dbReference>
<proteinExistence type="predicted"/>
<feature type="transmembrane region" description="Helical" evidence="1">
    <location>
        <begin position="41"/>
        <end position="62"/>
    </location>
</feature>
<protein>
    <submittedName>
        <fullName evidence="2">Uncharacterized protein</fullName>
    </submittedName>
</protein>